<feature type="domain" description="HMG box" evidence="3">
    <location>
        <begin position="152"/>
        <end position="217"/>
    </location>
</feature>
<keyword evidence="2" id="KW-0539">Nucleus</keyword>
<dbReference type="GO" id="GO:0006357">
    <property type="term" value="P:regulation of transcription by RNA polymerase II"/>
    <property type="evidence" value="ECO:0007669"/>
    <property type="project" value="TreeGrafter"/>
</dbReference>
<evidence type="ECO:0000256" key="1">
    <source>
        <dbReference type="ARBA" id="ARBA00023125"/>
    </source>
</evidence>
<comment type="caution">
    <text evidence="4">The sequence shown here is derived from an EMBL/GenBank/DDBJ whole genome shotgun (WGS) entry which is preliminary data.</text>
</comment>
<evidence type="ECO:0000256" key="2">
    <source>
        <dbReference type="PROSITE-ProRule" id="PRU00267"/>
    </source>
</evidence>
<feature type="DNA-binding region" description="HMG box" evidence="2">
    <location>
        <begin position="47"/>
        <end position="115"/>
    </location>
</feature>
<sequence>MAGCGRLFVPVGSINLLNTRCWFINSCQHISMRTKKSIEENLLPKKPKKPLTPFFKYLQIMRPDIITEFPQYKTTEIVKKISEKWVTEDPGYKLKLHQEYDTEYKEYMKKILEYEKSITPEQRAELLVIEEKIRAEAEKAARKRNLESLGKPKKPPSAFLLFIKEMIKTKENDCSIQDFIKGLSSQWKTMSEEDRKKYCIDASKLMDVYLKQKTEWEQNMIQKGHEGVISHKEFSSTAVGRSTDVPDSSINTSSHESFIGQNLVVYEHLLSHSQNYYNLYSTVSCVTKPNFIKKDLMTYVNENDLLKVDKCSKNSALTDYLQTILSRTNTITENIKKHIPKSDEEDNNKSGFCARTLKRLANDPDILKEHL</sequence>
<proteinExistence type="predicted"/>
<dbReference type="SMART" id="SM00398">
    <property type="entry name" value="HMG"/>
    <property type="match status" value="2"/>
</dbReference>
<dbReference type="Proteomes" id="UP001258017">
    <property type="component" value="Unassembled WGS sequence"/>
</dbReference>
<dbReference type="InterPro" id="IPR009071">
    <property type="entry name" value="HMG_box_dom"/>
</dbReference>
<dbReference type="InterPro" id="IPR050342">
    <property type="entry name" value="HMGB"/>
</dbReference>
<evidence type="ECO:0000313" key="5">
    <source>
        <dbReference type="Proteomes" id="UP001258017"/>
    </source>
</evidence>
<protein>
    <recommendedName>
        <fullName evidence="3">HMG box domain-containing protein</fullName>
    </recommendedName>
</protein>
<dbReference type="Pfam" id="PF00505">
    <property type="entry name" value="HMG_box"/>
    <property type="match status" value="1"/>
</dbReference>
<name>A0AAD9RX75_9HYME</name>
<dbReference type="EMBL" id="JAIFRP010000010">
    <property type="protein sequence ID" value="KAK2586896.1"/>
    <property type="molecule type" value="Genomic_DNA"/>
</dbReference>
<keyword evidence="5" id="KW-1185">Reference proteome</keyword>
<reference evidence="4" key="2">
    <citation type="journal article" date="2023" name="Commun. Biol.">
        <title>Intrasexual cuticular hydrocarbon dimorphism in a wasp sheds light on hydrocarbon biosynthesis genes in Hymenoptera.</title>
        <authorList>
            <person name="Moris V.C."/>
            <person name="Podsiadlowski L."/>
            <person name="Martin S."/>
            <person name="Oeyen J.P."/>
            <person name="Donath A."/>
            <person name="Petersen M."/>
            <person name="Wilbrandt J."/>
            <person name="Misof B."/>
            <person name="Liedtke D."/>
            <person name="Thamm M."/>
            <person name="Scheiner R."/>
            <person name="Schmitt T."/>
            <person name="Niehuis O."/>
        </authorList>
    </citation>
    <scope>NUCLEOTIDE SEQUENCE</scope>
    <source>
        <strain evidence="4">GBR_01_08_01A</strain>
    </source>
</reference>
<keyword evidence="1 2" id="KW-0238">DNA-binding</keyword>
<organism evidence="4 5">
    <name type="scientific">Odynerus spinipes</name>
    <dbReference type="NCBI Taxonomy" id="1348599"/>
    <lineage>
        <taxon>Eukaryota</taxon>
        <taxon>Metazoa</taxon>
        <taxon>Ecdysozoa</taxon>
        <taxon>Arthropoda</taxon>
        <taxon>Hexapoda</taxon>
        <taxon>Insecta</taxon>
        <taxon>Pterygota</taxon>
        <taxon>Neoptera</taxon>
        <taxon>Endopterygota</taxon>
        <taxon>Hymenoptera</taxon>
        <taxon>Apocrita</taxon>
        <taxon>Aculeata</taxon>
        <taxon>Vespoidea</taxon>
        <taxon>Vespidae</taxon>
        <taxon>Eumeninae</taxon>
        <taxon>Odynerus</taxon>
    </lineage>
</organism>
<gene>
    <name evidence="4" type="ORF">KPH14_009833</name>
</gene>
<dbReference type="GO" id="GO:0003677">
    <property type="term" value="F:DNA binding"/>
    <property type="evidence" value="ECO:0007669"/>
    <property type="project" value="UniProtKB-UniRule"/>
</dbReference>
<evidence type="ECO:0000259" key="3">
    <source>
        <dbReference type="PROSITE" id="PS50118"/>
    </source>
</evidence>
<feature type="domain" description="HMG box" evidence="3">
    <location>
        <begin position="47"/>
        <end position="115"/>
    </location>
</feature>
<dbReference type="PANTHER" id="PTHR48112:SF22">
    <property type="entry name" value="MITOCHONDRIAL TRANSCRIPTION FACTOR A, ISOFORM B"/>
    <property type="match status" value="1"/>
</dbReference>
<accession>A0AAD9RX75</accession>
<feature type="DNA-binding region" description="HMG box" evidence="2">
    <location>
        <begin position="152"/>
        <end position="217"/>
    </location>
</feature>
<dbReference type="GO" id="GO:0005634">
    <property type="term" value="C:nucleus"/>
    <property type="evidence" value="ECO:0007669"/>
    <property type="project" value="UniProtKB-UniRule"/>
</dbReference>
<evidence type="ECO:0000313" key="4">
    <source>
        <dbReference type="EMBL" id="KAK2586896.1"/>
    </source>
</evidence>
<dbReference type="Pfam" id="PF09011">
    <property type="entry name" value="HMG_box_2"/>
    <property type="match status" value="1"/>
</dbReference>
<dbReference type="PROSITE" id="PS50118">
    <property type="entry name" value="HMG_BOX_2"/>
    <property type="match status" value="2"/>
</dbReference>
<dbReference type="Gene3D" id="1.10.30.10">
    <property type="entry name" value="High mobility group box domain"/>
    <property type="match status" value="2"/>
</dbReference>
<reference evidence="4" key="1">
    <citation type="submission" date="2021-08" db="EMBL/GenBank/DDBJ databases">
        <authorList>
            <person name="Misof B."/>
            <person name="Oliver O."/>
            <person name="Podsiadlowski L."/>
            <person name="Donath A."/>
            <person name="Peters R."/>
            <person name="Mayer C."/>
            <person name="Rust J."/>
            <person name="Gunkel S."/>
            <person name="Lesny P."/>
            <person name="Martin S."/>
            <person name="Oeyen J.P."/>
            <person name="Petersen M."/>
            <person name="Panagiotis P."/>
            <person name="Wilbrandt J."/>
            <person name="Tanja T."/>
        </authorList>
    </citation>
    <scope>NUCLEOTIDE SEQUENCE</scope>
    <source>
        <strain evidence="4">GBR_01_08_01A</strain>
        <tissue evidence="4">Thorax + abdomen</tissue>
    </source>
</reference>
<dbReference type="InterPro" id="IPR036910">
    <property type="entry name" value="HMG_box_dom_sf"/>
</dbReference>
<dbReference type="SUPFAM" id="SSF47095">
    <property type="entry name" value="HMG-box"/>
    <property type="match status" value="2"/>
</dbReference>
<dbReference type="AlphaFoldDB" id="A0AAD9RX75"/>
<dbReference type="PANTHER" id="PTHR48112">
    <property type="entry name" value="HIGH MOBILITY GROUP PROTEIN DSP1"/>
    <property type="match status" value="1"/>
</dbReference>